<feature type="region of interest" description="Disordered" evidence="6">
    <location>
        <begin position="1"/>
        <end position="32"/>
    </location>
</feature>
<dbReference type="Proteomes" id="UP000188320">
    <property type="component" value="Unassembled WGS sequence"/>
</dbReference>
<comment type="catalytic activity">
    <reaction evidence="5">
        <text>L-arginyl-[protein] + 2 S-adenosyl-L-methionine = N(omega),N(omega)-dimethyl-L-arginyl-[protein] + 2 S-adenosyl-L-homocysteine + 2 H(+)</text>
        <dbReference type="Rhea" id="RHEA:48096"/>
        <dbReference type="Rhea" id="RHEA-COMP:10532"/>
        <dbReference type="Rhea" id="RHEA-COMP:11991"/>
        <dbReference type="ChEBI" id="CHEBI:15378"/>
        <dbReference type="ChEBI" id="CHEBI:29965"/>
        <dbReference type="ChEBI" id="CHEBI:57856"/>
        <dbReference type="ChEBI" id="CHEBI:59789"/>
        <dbReference type="ChEBI" id="CHEBI:61897"/>
        <dbReference type="EC" id="2.1.1.319"/>
    </reaction>
</comment>
<gene>
    <name evidence="7" type="ORF">AX774_g7296</name>
</gene>
<dbReference type="InterPro" id="IPR025799">
    <property type="entry name" value="Arg_MeTrfase"/>
</dbReference>
<accession>A0A1R1PEK2</accession>
<feature type="compositionally biased region" description="Polar residues" evidence="6">
    <location>
        <begin position="202"/>
        <end position="219"/>
    </location>
</feature>
<evidence type="ECO:0000256" key="4">
    <source>
        <dbReference type="ARBA" id="ARBA00023163"/>
    </source>
</evidence>
<evidence type="ECO:0000313" key="7">
    <source>
        <dbReference type="EMBL" id="OMH79302.1"/>
    </source>
</evidence>
<evidence type="ECO:0000256" key="2">
    <source>
        <dbReference type="ARBA" id="ARBA00022691"/>
    </source>
</evidence>
<name>A0A1R1PEK2_ZANCU</name>
<dbReference type="OrthoDB" id="7848332at2759"/>
<feature type="region of interest" description="Disordered" evidence="6">
    <location>
        <begin position="198"/>
        <end position="220"/>
    </location>
</feature>
<keyword evidence="7" id="KW-0489">Methyltransferase</keyword>
<evidence type="ECO:0000256" key="5">
    <source>
        <dbReference type="ARBA" id="ARBA00049086"/>
    </source>
</evidence>
<feature type="region of interest" description="Disordered" evidence="6">
    <location>
        <begin position="544"/>
        <end position="579"/>
    </location>
</feature>
<keyword evidence="3" id="KW-0805">Transcription regulation</keyword>
<dbReference type="PANTHER" id="PTHR11006">
    <property type="entry name" value="PROTEIN ARGININE N-METHYLTRANSFERASE"/>
    <property type="match status" value="1"/>
</dbReference>
<dbReference type="SUPFAM" id="SSF53335">
    <property type="entry name" value="S-adenosyl-L-methionine-dependent methyltransferases"/>
    <property type="match status" value="2"/>
</dbReference>
<dbReference type="GO" id="GO:0032259">
    <property type="term" value="P:methylation"/>
    <property type="evidence" value="ECO:0007669"/>
    <property type="project" value="UniProtKB-KW"/>
</dbReference>
<keyword evidence="4" id="KW-0804">Transcription</keyword>
<dbReference type="EMBL" id="LSSK01001601">
    <property type="protein sequence ID" value="OMH79302.1"/>
    <property type="molecule type" value="Genomic_DNA"/>
</dbReference>
<sequence length="579" mass="64594">MTETQSGFPISIGKSENDGVENTRPSHESITNETNTVRMHTYYNVIHKNAKRAFMNKQVMDVGAGSGILSFWSILHGGCKLVHIVEASTRMCIECITPFLHTNINISNNSGINGGDDGKKQRKYLDYAHVINKTVEQLVDQHESSGGDGSASASASVGVIENGISVDTIISEPIGVLLVHERMLESFLLARDQFLKTPENPSPSNHNEMTNDTFNNSAEGGNIFPSGGNITMVPLSDPYLYYDVVNNKLGFWKYQQQHFSSTNNFASSGGTQTDMHDVDVMHGIDFSACDLLCKNAEREYFESVYVGPINTDSILSTRNGNGNGNYGGDGVEMMFNFYTDSVSKLHAFDLPFRWEVRDTAIINCVGGWFDVYFFPRTHEYATHTSANHSSDSNVEPEKSTVDLDKYRIRVADEEMEGDVQGEKGHGLVKLDTSPYNAPTHWHQVRLLLKSPIAVNRNEVLSGYFSFRVNKHRSYDISMYLACTPSSLSDNANSNANANTDANTNIDVDVDVDDDKCKPNHKYIQTWYLQEQIYDYSHYNTNTNTNMNTGNTGASSGDKSSNNSNSNRNRNRNRLNFNIY</sequence>
<evidence type="ECO:0000256" key="6">
    <source>
        <dbReference type="SAM" id="MobiDB-lite"/>
    </source>
</evidence>
<keyword evidence="8" id="KW-1185">Reference proteome</keyword>
<dbReference type="PANTHER" id="PTHR11006:SF10">
    <property type="entry name" value="HISTONE-ARGININE METHYLTRANSFERASE CARMER-RELATED"/>
    <property type="match status" value="1"/>
</dbReference>
<protein>
    <recommendedName>
        <fullName evidence="1">type I protein arginine methyltransferase</fullName>
        <ecNumber evidence="1">2.1.1.319</ecNumber>
    </recommendedName>
</protein>
<dbReference type="Gene3D" id="2.70.160.11">
    <property type="entry name" value="Hnrnp arginine n-methyltransferase1"/>
    <property type="match status" value="1"/>
</dbReference>
<organism evidence="7 8">
    <name type="scientific">Zancudomyces culisetae</name>
    <name type="common">Gut fungus</name>
    <name type="synonym">Smittium culisetae</name>
    <dbReference type="NCBI Taxonomy" id="1213189"/>
    <lineage>
        <taxon>Eukaryota</taxon>
        <taxon>Fungi</taxon>
        <taxon>Fungi incertae sedis</taxon>
        <taxon>Zoopagomycota</taxon>
        <taxon>Kickxellomycotina</taxon>
        <taxon>Harpellomycetes</taxon>
        <taxon>Harpellales</taxon>
        <taxon>Legeriomycetaceae</taxon>
        <taxon>Zancudomyces</taxon>
    </lineage>
</organism>
<dbReference type="GO" id="GO:0035242">
    <property type="term" value="F:protein-arginine omega-N asymmetric methyltransferase activity"/>
    <property type="evidence" value="ECO:0007669"/>
    <property type="project" value="UniProtKB-EC"/>
</dbReference>
<proteinExistence type="predicted"/>
<evidence type="ECO:0000256" key="3">
    <source>
        <dbReference type="ARBA" id="ARBA00023015"/>
    </source>
</evidence>
<dbReference type="GO" id="GO:0070611">
    <property type="term" value="F:histone H3R2 methyltransferase activity"/>
    <property type="evidence" value="ECO:0007669"/>
    <property type="project" value="TreeGrafter"/>
</dbReference>
<dbReference type="EC" id="2.1.1.319" evidence="1"/>
<keyword evidence="2" id="KW-0949">S-adenosyl-L-methionine</keyword>
<reference evidence="8" key="1">
    <citation type="submission" date="2017-01" db="EMBL/GenBank/DDBJ databases">
        <authorList>
            <person name="Wang Y."/>
            <person name="White M."/>
            <person name="Kvist S."/>
            <person name="Moncalvo J.-M."/>
        </authorList>
    </citation>
    <scope>NUCLEOTIDE SEQUENCE [LARGE SCALE GENOMIC DNA]</scope>
    <source>
        <strain evidence="8">COL-18-3</strain>
    </source>
</reference>
<keyword evidence="7" id="KW-0808">Transferase</keyword>
<dbReference type="InterPro" id="IPR029063">
    <property type="entry name" value="SAM-dependent_MTases_sf"/>
</dbReference>
<evidence type="ECO:0000313" key="8">
    <source>
        <dbReference type="Proteomes" id="UP000188320"/>
    </source>
</evidence>
<evidence type="ECO:0000256" key="1">
    <source>
        <dbReference type="ARBA" id="ARBA00011925"/>
    </source>
</evidence>
<dbReference type="AlphaFoldDB" id="A0A1R1PEK2"/>
<comment type="caution">
    <text evidence="7">The sequence shown here is derived from an EMBL/GenBank/DDBJ whole genome shotgun (WGS) entry which is preliminary data.</text>
</comment>
<dbReference type="Gene3D" id="3.40.50.150">
    <property type="entry name" value="Vaccinia Virus protein VP39"/>
    <property type="match status" value="1"/>
</dbReference>